<keyword evidence="2" id="KW-1185">Reference proteome</keyword>
<dbReference type="OrthoDB" id="3026831at2759"/>
<sequence length="107" mass="12187">MKMVLVKDKPCRASFKAGEQSFHPAGDLQWSRISHAPRSNQTVWQGRIGEGLQRQSRQKDSAKFLIERGVMHPNISRLIAVSGLKSEAPFLVFDGEYEDTVDRMLMR</sequence>
<evidence type="ECO:0000313" key="1">
    <source>
        <dbReference type="EMBL" id="KDR80455.1"/>
    </source>
</evidence>
<protein>
    <recommendedName>
        <fullName evidence="3">Protein kinase domain-containing protein</fullName>
    </recommendedName>
</protein>
<name>A0A067TBA9_GALM3</name>
<dbReference type="AlphaFoldDB" id="A0A067TBA9"/>
<proteinExistence type="predicted"/>
<reference evidence="2" key="1">
    <citation type="journal article" date="2014" name="Proc. Natl. Acad. Sci. U.S.A.">
        <title>Extensive sampling of basidiomycete genomes demonstrates inadequacy of the white-rot/brown-rot paradigm for wood decay fungi.</title>
        <authorList>
            <person name="Riley R."/>
            <person name="Salamov A.A."/>
            <person name="Brown D.W."/>
            <person name="Nagy L.G."/>
            <person name="Floudas D."/>
            <person name="Held B.W."/>
            <person name="Levasseur A."/>
            <person name="Lombard V."/>
            <person name="Morin E."/>
            <person name="Otillar R."/>
            <person name="Lindquist E.A."/>
            <person name="Sun H."/>
            <person name="LaButti K.M."/>
            <person name="Schmutz J."/>
            <person name="Jabbour D."/>
            <person name="Luo H."/>
            <person name="Baker S.E."/>
            <person name="Pisabarro A.G."/>
            <person name="Walton J.D."/>
            <person name="Blanchette R.A."/>
            <person name="Henrissat B."/>
            <person name="Martin F."/>
            <person name="Cullen D."/>
            <person name="Hibbett D.S."/>
            <person name="Grigoriev I.V."/>
        </authorList>
    </citation>
    <scope>NUCLEOTIDE SEQUENCE [LARGE SCALE GENOMIC DNA]</scope>
    <source>
        <strain evidence="2">CBS 339.88</strain>
    </source>
</reference>
<gene>
    <name evidence="1" type="ORF">GALMADRAFT_242907</name>
</gene>
<accession>A0A067TBA9</accession>
<dbReference type="Proteomes" id="UP000027222">
    <property type="component" value="Unassembled WGS sequence"/>
</dbReference>
<evidence type="ECO:0000313" key="2">
    <source>
        <dbReference type="Proteomes" id="UP000027222"/>
    </source>
</evidence>
<dbReference type="HOGENOM" id="CLU_2210263_0_0_1"/>
<dbReference type="EMBL" id="KL142372">
    <property type="protein sequence ID" value="KDR80455.1"/>
    <property type="molecule type" value="Genomic_DNA"/>
</dbReference>
<organism evidence="1 2">
    <name type="scientific">Galerina marginata (strain CBS 339.88)</name>
    <dbReference type="NCBI Taxonomy" id="685588"/>
    <lineage>
        <taxon>Eukaryota</taxon>
        <taxon>Fungi</taxon>
        <taxon>Dikarya</taxon>
        <taxon>Basidiomycota</taxon>
        <taxon>Agaricomycotina</taxon>
        <taxon>Agaricomycetes</taxon>
        <taxon>Agaricomycetidae</taxon>
        <taxon>Agaricales</taxon>
        <taxon>Agaricineae</taxon>
        <taxon>Strophariaceae</taxon>
        <taxon>Galerina</taxon>
    </lineage>
</organism>
<evidence type="ECO:0008006" key="3">
    <source>
        <dbReference type="Google" id="ProtNLM"/>
    </source>
</evidence>